<dbReference type="InterPro" id="IPR058592">
    <property type="entry name" value="Gtf3_C"/>
</dbReference>
<keyword evidence="1" id="KW-0808">Transferase</keyword>
<dbReference type="Gene3D" id="3.40.50.2000">
    <property type="entry name" value="Glycogen Phosphorylase B"/>
    <property type="match status" value="2"/>
</dbReference>
<dbReference type="PIRSF" id="PIRSF007023">
    <property type="entry name" value="UDP-Galf_transf"/>
    <property type="match status" value="1"/>
</dbReference>
<evidence type="ECO:0000313" key="4">
    <source>
        <dbReference type="EMBL" id="SJZ37415.1"/>
    </source>
</evidence>
<dbReference type="RefSeq" id="WP_078785840.1">
    <property type="nucleotide sequence ID" value="NZ_FMTO01000002.1"/>
</dbReference>
<evidence type="ECO:0000256" key="1">
    <source>
        <dbReference type="ARBA" id="ARBA00022679"/>
    </source>
</evidence>
<accession>A0A1T4K524</accession>
<protein>
    <submittedName>
        <fullName evidence="4">Uncharacterized protein</fullName>
    </submittedName>
</protein>
<dbReference type="Pfam" id="PF26337">
    <property type="entry name" value="Gtf3_C"/>
    <property type="match status" value="1"/>
</dbReference>
<sequence length="364" mass="41623">MKYFSKEIQKDGYIYKTAGVKARDDVDAILRDAGFKELLIPTVGDEDRKEAGKVKKLMAHFRIRNVWNKETKHMGKGDILVIQYPTIEHSIFLTSVLRDLRKRGVKIYFLIHDLEYIRLAVPGNEEMTSAKSKRLELEQKALHFGNKIIVHNEAMIDKMVELGFNRKKLVSLEIFDYLIPDYDSQKMTERKNSKDMPVIIAGNLLKAKAEYVYSLPETVEFNLFGVNYEDEEKKNIHYMGSFLPDELPYSLDGSFGLVWDGNTSETCSGVYGEYLKINNPHKTSLYLASGIPVIIWSKAALAGFICNNNAGFAVDSLYDIPKFIENLTLEKYSEMKKGAEFLSKKLKSGYFTKQAIEKCLKKAD</sequence>
<keyword evidence="5" id="KW-1185">Reference proteome</keyword>
<dbReference type="AlphaFoldDB" id="A0A1T4K524"/>
<reference evidence="4 5" key="1">
    <citation type="submission" date="2017-02" db="EMBL/GenBank/DDBJ databases">
        <authorList>
            <person name="Peterson S.W."/>
        </authorList>
    </citation>
    <scope>NUCLEOTIDE SEQUENCE [LARGE SCALE GENOMIC DNA]</scope>
    <source>
        <strain evidence="4 5">ATCC 17233</strain>
    </source>
</reference>
<name>A0A1T4K524_9FIRM</name>
<dbReference type="InterPro" id="IPR058591">
    <property type="entry name" value="Gtf3_N"/>
</dbReference>
<evidence type="ECO:0000259" key="3">
    <source>
        <dbReference type="Pfam" id="PF26337"/>
    </source>
</evidence>
<feature type="domain" description="Glucosyltransferase 3-like N-terminal" evidence="2">
    <location>
        <begin position="16"/>
        <end position="174"/>
    </location>
</feature>
<evidence type="ECO:0000313" key="5">
    <source>
        <dbReference type="Proteomes" id="UP000189857"/>
    </source>
</evidence>
<feature type="domain" description="Glucosyltransferase 3-like C-terminal" evidence="3">
    <location>
        <begin position="198"/>
        <end position="358"/>
    </location>
</feature>
<proteinExistence type="predicted"/>
<dbReference type="Pfam" id="PF26334">
    <property type="entry name" value="Gtf3_N"/>
    <property type="match status" value="1"/>
</dbReference>
<evidence type="ECO:0000259" key="2">
    <source>
        <dbReference type="Pfam" id="PF26334"/>
    </source>
</evidence>
<dbReference type="EMBL" id="FUXA01000003">
    <property type="protein sequence ID" value="SJZ37415.1"/>
    <property type="molecule type" value="Genomic_DNA"/>
</dbReference>
<organism evidence="4 5">
    <name type="scientific">Eubacterium ruminantium</name>
    <dbReference type="NCBI Taxonomy" id="42322"/>
    <lineage>
        <taxon>Bacteria</taxon>
        <taxon>Bacillati</taxon>
        <taxon>Bacillota</taxon>
        <taxon>Clostridia</taxon>
        <taxon>Eubacteriales</taxon>
        <taxon>Eubacteriaceae</taxon>
        <taxon>Eubacterium</taxon>
    </lineage>
</organism>
<dbReference type="OrthoDB" id="9790931at2"/>
<dbReference type="SUPFAM" id="SSF53756">
    <property type="entry name" value="UDP-Glycosyltransferase/glycogen phosphorylase"/>
    <property type="match status" value="1"/>
</dbReference>
<gene>
    <name evidence="4" type="ORF">SAMN02745110_00158</name>
</gene>
<dbReference type="Proteomes" id="UP000189857">
    <property type="component" value="Unassembled WGS sequence"/>
</dbReference>